<reference evidence="3" key="2">
    <citation type="submission" date="2023-06" db="EMBL/GenBank/DDBJ databases">
        <authorList>
            <person name="Ma L."/>
            <person name="Liu K.-W."/>
            <person name="Li Z."/>
            <person name="Hsiao Y.-Y."/>
            <person name="Qi Y."/>
            <person name="Fu T."/>
            <person name="Tang G."/>
            <person name="Zhang D."/>
            <person name="Sun W.-H."/>
            <person name="Liu D.-K."/>
            <person name="Li Y."/>
            <person name="Chen G.-Z."/>
            <person name="Liu X.-D."/>
            <person name="Liao X.-Y."/>
            <person name="Jiang Y.-T."/>
            <person name="Yu X."/>
            <person name="Hao Y."/>
            <person name="Huang J."/>
            <person name="Zhao X.-W."/>
            <person name="Ke S."/>
            <person name="Chen Y.-Y."/>
            <person name="Wu W.-L."/>
            <person name="Hsu J.-L."/>
            <person name="Lin Y.-F."/>
            <person name="Huang M.-D."/>
            <person name="Li C.-Y."/>
            <person name="Huang L."/>
            <person name="Wang Z.-W."/>
            <person name="Zhao X."/>
            <person name="Zhong W.-Y."/>
            <person name="Peng D.-H."/>
            <person name="Ahmad S."/>
            <person name="Lan S."/>
            <person name="Zhang J.-S."/>
            <person name="Tsai W.-C."/>
            <person name="Van De Peer Y."/>
            <person name="Liu Z.-J."/>
        </authorList>
    </citation>
    <scope>NUCLEOTIDE SEQUENCE</scope>
    <source>
        <strain evidence="3">CP</strain>
        <tissue evidence="3">Leaves</tissue>
    </source>
</reference>
<feature type="domain" description="Fe-S metabolism associated" evidence="2">
    <location>
        <begin position="67"/>
        <end position="103"/>
    </location>
</feature>
<dbReference type="AlphaFoldDB" id="A0AAV9DIN1"/>
<name>A0AAV9DIN1_ACOCL</name>
<dbReference type="Gene3D" id="3.90.1010.10">
    <property type="match status" value="1"/>
</dbReference>
<dbReference type="Proteomes" id="UP001180020">
    <property type="component" value="Unassembled WGS sequence"/>
</dbReference>
<dbReference type="EMBL" id="JAUJYO010000013">
    <property type="protein sequence ID" value="KAK1300722.1"/>
    <property type="molecule type" value="Genomic_DNA"/>
</dbReference>
<accession>A0AAV9DIN1</accession>
<feature type="region of interest" description="Disordered" evidence="1">
    <location>
        <begin position="1"/>
        <end position="32"/>
    </location>
</feature>
<reference evidence="3" key="1">
    <citation type="journal article" date="2023" name="Nat. Commun.">
        <title>Diploid and tetraploid genomes of Acorus and the evolution of monocots.</title>
        <authorList>
            <person name="Ma L."/>
            <person name="Liu K.W."/>
            <person name="Li Z."/>
            <person name="Hsiao Y.Y."/>
            <person name="Qi Y."/>
            <person name="Fu T."/>
            <person name="Tang G.D."/>
            <person name="Zhang D."/>
            <person name="Sun W.H."/>
            <person name="Liu D.K."/>
            <person name="Li Y."/>
            <person name="Chen G.Z."/>
            <person name="Liu X.D."/>
            <person name="Liao X.Y."/>
            <person name="Jiang Y.T."/>
            <person name="Yu X."/>
            <person name="Hao Y."/>
            <person name="Huang J."/>
            <person name="Zhao X.W."/>
            <person name="Ke S."/>
            <person name="Chen Y.Y."/>
            <person name="Wu W.L."/>
            <person name="Hsu J.L."/>
            <person name="Lin Y.F."/>
            <person name="Huang M.D."/>
            <person name="Li C.Y."/>
            <person name="Huang L."/>
            <person name="Wang Z.W."/>
            <person name="Zhao X."/>
            <person name="Zhong W.Y."/>
            <person name="Peng D.H."/>
            <person name="Ahmad S."/>
            <person name="Lan S."/>
            <person name="Zhang J.S."/>
            <person name="Tsai W.C."/>
            <person name="Van de Peer Y."/>
            <person name="Liu Z.J."/>
        </authorList>
    </citation>
    <scope>NUCLEOTIDE SEQUENCE</scope>
    <source>
        <strain evidence="3">CP</strain>
    </source>
</reference>
<feature type="compositionally biased region" description="Basic and acidic residues" evidence="1">
    <location>
        <begin position="120"/>
        <end position="133"/>
    </location>
</feature>
<feature type="region of interest" description="Disordered" evidence="1">
    <location>
        <begin position="110"/>
        <end position="133"/>
    </location>
</feature>
<feature type="compositionally biased region" description="Polar residues" evidence="1">
    <location>
        <begin position="13"/>
        <end position="24"/>
    </location>
</feature>
<sequence>MTLFSPSPPSSSLQQIPDSDTQSAPDDESILASLPPTLRDIVRLFRTVSSTTRAISDLEASSSSEESVRVRFEADSDAKFTKGLAFILVQGLSGCPASEVVRAPGVPRAARAAAGPDPFEEQRVSEHAVDDAEEGVGDRIGRWWRR</sequence>
<proteinExistence type="predicted"/>
<comment type="caution">
    <text evidence="3">The sequence shown here is derived from an EMBL/GenBank/DDBJ whole genome shotgun (WGS) entry which is preliminary data.</text>
</comment>
<dbReference type="Pfam" id="PF02657">
    <property type="entry name" value="SufE"/>
    <property type="match status" value="1"/>
</dbReference>
<dbReference type="SUPFAM" id="SSF82649">
    <property type="entry name" value="SufE/NifU"/>
    <property type="match status" value="1"/>
</dbReference>
<evidence type="ECO:0000256" key="1">
    <source>
        <dbReference type="SAM" id="MobiDB-lite"/>
    </source>
</evidence>
<evidence type="ECO:0000313" key="4">
    <source>
        <dbReference type="Proteomes" id="UP001180020"/>
    </source>
</evidence>
<organism evidence="3 4">
    <name type="scientific">Acorus calamus</name>
    <name type="common">Sweet flag</name>
    <dbReference type="NCBI Taxonomy" id="4465"/>
    <lineage>
        <taxon>Eukaryota</taxon>
        <taxon>Viridiplantae</taxon>
        <taxon>Streptophyta</taxon>
        <taxon>Embryophyta</taxon>
        <taxon>Tracheophyta</taxon>
        <taxon>Spermatophyta</taxon>
        <taxon>Magnoliopsida</taxon>
        <taxon>Liliopsida</taxon>
        <taxon>Acoraceae</taxon>
        <taxon>Acorus</taxon>
    </lineage>
</organism>
<evidence type="ECO:0000313" key="3">
    <source>
        <dbReference type="EMBL" id="KAK1300722.1"/>
    </source>
</evidence>
<evidence type="ECO:0000259" key="2">
    <source>
        <dbReference type="Pfam" id="PF02657"/>
    </source>
</evidence>
<keyword evidence="4" id="KW-1185">Reference proteome</keyword>
<protein>
    <recommendedName>
        <fullName evidence="2">Fe-S metabolism associated domain-containing protein</fullName>
    </recommendedName>
</protein>
<gene>
    <name evidence="3" type="ORF">QJS10_CPB13g01043</name>
</gene>
<dbReference type="InterPro" id="IPR003808">
    <property type="entry name" value="Fe-S_metab-assoc_dom"/>
</dbReference>